<evidence type="ECO:0000256" key="1">
    <source>
        <dbReference type="SAM" id="SignalP"/>
    </source>
</evidence>
<dbReference type="PANTHER" id="PTHR30251">
    <property type="entry name" value="PILUS ASSEMBLY CHAPERONE"/>
    <property type="match status" value="1"/>
</dbReference>
<name>A0ABS1IS63_9GAMM</name>
<dbReference type="InterPro" id="IPR016148">
    <property type="entry name" value="Pili_assmbl_chaperone_C"/>
</dbReference>
<reference evidence="4 5" key="1">
    <citation type="submission" date="2020-11" db="EMBL/GenBank/DDBJ databases">
        <title>Insectihabitans protaetiae gen. nov. sp. nov. and Insectihabitans allomyrinae sp. nov., isolated from larvae of Protaetia brevitarsis seulensis and Allomyrina dichotoma, respectively.</title>
        <authorList>
            <person name="Lee S.D."/>
            <person name="Byeon Y.-S."/>
            <person name="Kim S.-M."/>
            <person name="Yang H.L."/>
            <person name="Kim I.S."/>
        </authorList>
    </citation>
    <scope>NUCLEOTIDE SEQUENCE [LARGE SCALE GENOMIC DNA]</scope>
    <source>
        <strain evidence="4 5">BWR-B9</strain>
    </source>
</reference>
<gene>
    <name evidence="4" type="ORF">I2494_12850</name>
</gene>
<feature type="domain" description="Pili assembly chaperone C-terminal" evidence="3">
    <location>
        <begin position="182"/>
        <end position="246"/>
    </location>
</feature>
<dbReference type="PANTHER" id="PTHR30251:SF7">
    <property type="entry name" value="FIMBRIAE CHAPARONE"/>
    <property type="match status" value="1"/>
</dbReference>
<evidence type="ECO:0000259" key="3">
    <source>
        <dbReference type="Pfam" id="PF02753"/>
    </source>
</evidence>
<dbReference type="Proteomes" id="UP001296921">
    <property type="component" value="Unassembled WGS sequence"/>
</dbReference>
<evidence type="ECO:0000313" key="4">
    <source>
        <dbReference type="EMBL" id="MBK5144594.1"/>
    </source>
</evidence>
<proteinExistence type="predicted"/>
<sequence length="262" mass="29751">MMNTMVNRIKRYGLTLLLCLGFISGLAPANAGIMPASTRIIYQEGTTEQSLMLANTNPYPVMVQTWIDNGAIDGTPEKADAPYIALPAVFRMQPNTMQGLRIIYNQRPLPKDRESVFWLNLYEVPPTKSERSSASSKVKMTMNTQMKIFYRPKSLKEKPQDWAKNMQFSLFRRGDMLVVRCTNSTPYFASFASLKLDISGKQYASEQKLDMMTPPFERAEYEFKHPAMRNVSGTVNLQFQLIDDNGFNQAGTQTVTVNTVER</sequence>
<dbReference type="InterPro" id="IPR050643">
    <property type="entry name" value="Periplasmic_pilus_chap"/>
</dbReference>
<feature type="signal peptide" evidence="1">
    <location>
        <begin position="1"/>
        <end position="29"/>
    </location>
</feature>
<evidence type="ECO:0000313" key="5">
    <source>
        <dbReference type="Proteomes" id="UP001296921"/>
    </source>
</evidence>
<dbReference type="InterPro" id="IPR016147">
    <property type="entry name" value="Pili_assmbl_chaperone_N"/>
</dbReference>
<organism evidence="4 5">
    <name type="scientific">Limnobaculum allomyrinae</name>
    <dbReference type="NCBI Taxonomy" id="2791986"/>
    <lineage>
        <taxon>Bacteria</taxon>
        <taxon>Pseudomonadati</taxon>
        <taxon>Pseudomonadota</taxon>
        <taxon>Gammaproteobacteria</taxon>
        <taxon>Enterobacterales</taxon>
        <taxon>Budviciaceae</taxon>
        <taxon>Limnobaculum</taxon>
    </lineage>
</organism>
<keyword evidence="1" id="KW-0732">Signal</keyword>
<dbReference type="InterPro" id="IPR018046">
    <property type="entry name" value="Pili_assmbl_chaperone_CS"/>
</dbReference>
<dbReference type="Pfam" id="PF02753">
    <property type="entry name" value="PapD_C"/>
    <property type="match status" value="1"/>
</dbReference>
<comment type="caution">
    <text evidence="4">The sequence shown here is derived from an EMBL/GenBank/DDBJ whole genome shotgun (WGS) entry which is preliminary data.</text>
</comment>
<protein>
    <submittedName>
        <fullName evidence="4">Molecular chaperone</fullName>
    </submittedName>
</protein>
<dbReference type="Pfam" id="PF00345">
    <property type="entry name" value="PapD_N"/>
    <property type="match status" value="1"/>
</dbReference>
<accession>A0ABS1IS63</accession>
<keyword evidence="5" id="KW-1185">Reference proteome</keyword>
<dbReference type="EMBL" id="JADRCR010000006">
    <property type="protein sequence ID" value="MBK5144594.1"/>
    <property type="molecule type" value="Genomic_DNA"/>
</dbReference>
<dbReference type="PROSITE" id="PS00635">
    <property type="entry name" value="PILI_CHAPERONE"/>
    <property type="match status" value="1"/>
</dbReference>
<evidence type="ECO:0000259" key="2">
    <source>
        <dbReference type="Pfam" id="PF00345"/>
    </source>
</evidence>
<feature type="chain" id="PRO_5045519837" evidence="1">
    <location>
        <begin position="30"/>
        <end position="262"/>
    </location>
</feature>
<feature type="domain" description="Pili assembly chaperone N-terminal" evidence="2">
    <location>
        <begin position="32"/>
        <end position="155"/>
    </location>
</feature>